<keyword evidence="2" id="KW-1185">Reference proteome</keyword>
<reference evidence="2" key="2">
    <citation type="submission" date="2015-01" db="EMBL/GenBank/DDBJ databases">
        <title>Evolutionary Origins and Diversification of the Mycorrhizal Mutualists.</title>
        <authorList>
            <consortium name="DOE Joint Genome Institute"/>
            <consortium name="Mycorrhizal Genomics Consortium"/>
            <person name="Kohler A."/>
            <person name="Kuo A."/>
            <person name="Nagy L.G."/>
            <person name="Floudas D."/>
            <person name="Copeland A."/>
            <person name="Barry K.W."/>
            <person name="Cichocki N."/>
            <person name="Veneault-Fourrey C."/>
            <person name="LaButti K."/>
            <person name="Lindquist E.A."/>
            <person name="Lipzen A."/>
            <person name="Lundell T."/>
            <person name="Morin E."/>
            <person name="Murat C."/>
            <person name="Riley R."/>
            <person name="Ohm R."/>
            <person name="Sun H."/>
            <person name="Tunlid A."/>
            <person name="Henrissat B."/>
            <person name="Grigoriev I.V."/>
            <person name="Hibbett D.S."/>
            <person name="Martin F."/>
        </authorList>
    </citation>
    <scope>NUCLEOTIDE SEQUENCE [LARGE SCALE GENOMIC DNA]</scope>
    <source>
        <strain evidence="2">441</strain>
    </source>
</reference>
<dbReference type="HOGENOM" id="CLU_013084_3_2_1"/>
<name>A0A0C9YZ66_9AGAM</name>
<organism evidence="1 2">
    <name type="scientific">Pisolithus microcarpus 441</name>
    <dbReference type="NCBI Taxonomy" id="765257"/>
    <lineage>
        <taxon>Eukaryota</taxon>
        <taxon>Fungi</taxon>
        <taxon>Dikarya</taxon>
        <taxon>Basidiomycota</taxon>
        <taxon>Agaricomycotina</taxon>
        <taxon>Agaricomycetes</taxon>
        <taxon>Agaricomycetidae</taxon>
        <taxon>Boletales</taxon>
        <taxon>Sclerodermatineae</taxon>
        <taxon>Pisolithaceae</taxon>
        <taxon>Pisolithus</taxon>
    </lineage>
</organism>
<proteinExistence type="predicted"/>
<dbReference type="EMBL" id="KN833892">
    <property type="protein sequence ID" value="KIK15422.1"/>
    <property type="molecule type" value="Genomic_DNA"/>
</dbReference>
<feature type="non-terminal residue" evidence="1">
    <location>
        <position position="1"/>
    </location>
</feature>
<reference evidence="1 2" key="1">
    <citation type="submission" date="2014-04" db="EMBL/GenBank/DDBJ databases">
        <authorList>
            <consortium name="DOE Joint Genome Institute"/>
            <person name="Kuo A."/>
            <person name="Kohler A."/>
            <person name="Costa M.D."/>
            <person name="Nagy L.G."/>
            <person name="Floudas D."/>
            <person name="Copeland A."/>
            <person name="Barry K.W."/>
            <person name="Cichocki N."/>
            <person name="Veneault-Fourrey C."/>
            <person name="LaButti K."/>
            <person name="Lindquist E.A."/>
            <person name="Lipzen A."/>
            <person name="Lundell T."/>
            <person name="Morin E."/>
            <person name="Murat C."/>
            <person name="Sun H."/>
            <person name="Tunlid A."/>
            <person name="Henrissat B."/>
            <person name="Grigoriev I.V."/>
            <person name="Hibbett D.S."/>
            <person name="Martin F."/>
            <person name="Nordberg H.P."/>
            <person name="Cantor M.N."/>
            <person name="Hua S.X."/>
        </authorList>
    </citation>
    <scope>NUCLEOTIDE SEQUENCE [LARGE SCALE GENOMIC DNA]</scope>
    <source>
        <strain evidence="1 2">441</strain>
    </source>
</reference>
<dbReference type="Proteomes" id="UP000054018">
    <property type="component" value="Unassembled WGS sequence"/>
</dbReference>
<accession>A0A0C9YZ66</accession>
<protein>
    <submittedName>
        <fullName evidence="1">Unplaced genomic scaffold scaffold_208, whole genome shotgun sequence</fullName>
    </submittedName>
</protein>
<gene>
    <name evidence="1" type="ORF">PISMIDRAFT_115201</name>
</gene>
<evidence type="ECO:0000313" key="1">
    <source>
        <dbReference type="EMBL" id="KIK15422.1"/>
    </source>
</evidence>
<dbReference type="AlphaFoldDB" id="A0A0C9YZ66"/>
<dbReference type="OrthoDB" id="2505969at2759"/>
<dbReference type="STRING" id="765257.A0A0C9YZ66"/>
<sequence>DCRDRRDRIELQINHWDAQMPRLVKAYLDFHSCSSDNGFSVEEHPEAFVMPENRSPDIITEIELVDIFSRRKASLMARPHHTFPNENLIYHGYLGCSPVYLTVAISLRTLTIFRQVCHACPCFSIHAQCKTLCHLHNVRQFHVVICSVLTPLQMPYCPYLFQQLTQAFDMYLEIIHRVDQKIRVALNRSA</sequence>
<evidence type="ECO:0000313" key="2">
    <source>
        <dbReference type="Proteomes" id="UP000054018"/>
    </source>
</evidence>